<reference evidence="7" key="1">
    <citation type="journal article" date="2015" name="ISME J.">
        <title>Draft Genome Sequence of Streptomyces incarnatus NRRL8089, which Produces the Nucleoside Antibiotic Sinefungin.</title>
        <authorList>
            <person name="Oshima K."/>
            <person name="Hattori M."/>
            <person name="Shimizu H."/>
            <person name="Fukuda K."/>
            <person name="Nemoto M."/>
            <person name="Inagaki K."/>
            <person name="Tamura T."/>
        </authorList>
    </citation>
    <scope>NUCLEOTIDE SEQUENCE</scope>
    <source>
        <strain evidence="7">FACHB-1375</strain>
    </source>
</reference>
<dbReference type="GO" id="GO:0043138">
    <property type="term" value="F:3'-5' DNA helicase activity"/>
    <property type="evidence" value="ECO:0007669"/>
    <property type="project" value="TreeGrafter"/>
</dbReference>
<dbReference type="PROSITE" id="PS51198">
    <property type="entry name" value="UVRD_HELICASE_ATP_BIND"/>
    <property type="match status" value="1"/>
</dbReference>
<feature type="binding site" evidence="5">
    <location>
        <begin position="308"/>
        <end position="315"/>
    </location>
    <ligand>
        <name>ATP</name>
        <dbReference type="ChEBI" id="CHEBI:30616"/>
    </ligand>
</feature>
<evidence type="ECO:0000256" key="4">
    <source>
        <dbReference type="ARBA" id="ARBA00022840"/>
    </source>
</evidence>
<dbReference type="GO" id="GO:0005524">
    <property type="term" value="F:ATP binding"/>
    <property type="evidence" value="ECO:0007669"/>
    <property type="project" value="UniProtKB-UniRule"/>
</dbReference>
<dbReference type="SUPFAM" id="SSF52540">
    <property type="entry name" value="P-loop containing nucleoside triphosphate hydrolases"/>
    <property type="match status" value="1"/>
</dbReference>
<dbReference type="GO" id="GO:0000725">
    <property type="term" value="P:recombinational repair"/>
    <property type="evidence" value="ECO:0007669"/>
    <property type="project" value="TreeGrafter"/>
</dbReference>
<sequence>MTVFYVYLTKQCSDDATNHGVIEDIKKFAEKLEKDQSTRGLDPFPKPYWKKAVAKGRIVIEEYPLNEEDIILLCLSRYFVRGDREYELFCEDPEKFGNKNKISESEVKEIIEQRKQQPITPKQDLSHIELQYLQSTSSHHLTDDVVFLESYDWVERISQEDIKDYLLRYYDLIFNSLISKIADGEWTSEGDLVEDSKNSKIKILYRYFPEHRRILLISPLNANNNNDQEELREKYKDILGNSQVELEKIVRRSRRAYPSLITYFDDTWMQVQKSAEANLALSPEEESILELISNSGSGSLKYPLFINGRPGSGKSTILQYLFSEHLTQYLKISDSNSLPNPPLYLTYSTPLLKQARSCVENILKCGAKHIEDGYNLQDNQKLEHILQQSFRDFHKFLLEQLPVQLKENFVPANYINFERFRKEWDIKRKSHPESKVRKISSELAWHAIRTFIKGMQNESGAEIDPEFYEFELDRDAKSISDKTFKLIYHNVWEKWYKPRCEEEGWWDDQDLAHKVLEHSTNELSRYPAVFCDEAQDFTSIELELIERLSLYSDRKLPSHRAKDVPFAFAGDPFQTLNPTGFNWNAAQASFHKNIVQQLDSSGSAKLKFNFQELSFNYRSSEQIVKLANLIQLLRGRLLRIKGLRPQQSWTGQETISPVCFRANDASCQNAIREQEELVIIIPCQENGEQEYVKGDNFLSSFALENEQVFRNILSPARAKGLEYKRVLLYKFGEEVIKRVPELLQHINDPNREPPEIDKRLEWEYFLNQFYVAVSRARKRLFIVDSDQALNEFWKFTDIQKQRELLTLYQNINSNEQWSLENIGGIIKGDDSSWSDDRDDPLRLAEDYEAQGRSQRDEYLLNLARSNYHRANRPEKANLCQAAAYEFSEDFAKAGNLFKELGRANDACRCYWSGKDAPAITNLFESFPEIANDPRYIASSVITQNQNTVQRVDPLLTALENVQSLVSEGSREISAWQWFFEELITKVEQAIEPSSEDARSSWRPLVEGVITTLNRLNFSPKDHSNIAKLYYSVGEFQKTVTYWAEYSRTQKKPQQPIWVTRSWAKIEPYPQNIKYYHQLQDYKAVIDAWRSADRPISETPVNLILECAGKIGDLAAIRSLLPACNDIGKVTDLIKETKSELINEAFGAIIVAFFQCLEKNSDWSNIVRFACERKLDLKNLKGVQKQQYESLYEQLEKVKIEQYVTIAAAVRVLARSERLAAEAAEKRDYNQIISNFLESYLIVDDHTTEKQAIMQSVHSIIEIKEVGAAFERAFKLTSALKYYDQLFKNDSFTKKYLAPSDEDILFAQRRWIKCKYRLADLPETAQDKIKADRLRKEADQLANKFGISNDPETDYPELGAIAELNIPTCQKENFSEPYQPETIAPNAIALTGESPEPEKLSTYFSVKGELELVVKDLKLKVEIKMQKQRVSLTRVDTEDHVSCSPKKVSSEDVSVEQLQDISSTVKVWEIKEWNIQCEIQAYANNCIIRLKTSEGKPIIGFELPKISS</sequence>
<evidence type="ECO:0000256" key="5">
    <source>
        <dbReference type="PROSITE-ProRule" id="PRU00560"/>
    </source>
</evidence>
<name>A0A926ZK66_9CYAN</name>
<reference evidence="7" key="2">
    <citation type="submission" date="2020-08" db="EMBL/GenBank/DDBJ databases">
        <authorList>
            <person name="Chen M."/>
            <person name="Teng W."/>
            <person name="Zhao L."/>
            <person name="Hu C."/>
            <person name="Zhou Y."/>
            <person name="Han B."/>
            <person name="Song L."/>
            <person name="Shu W."/>
        </authorList>
    </citation>
    <scope>NUCLEOTIDE SEQUENCE</scope>
    <source>
        <strain evidence="7">FACHB-1375</strain>
    </source>
</reference>
<dbReference type="Proteomes" id="UP000641646">
    <property type="component" value="Unassembled WGS sequence"/>
</dbReference>
<keyword evidence="8" id="KW-1185">Reference proteome</keyword>
<evidence type="ECO:0000259" key="6">
    <source>
        <dbReference type="PROSITE" id="PS51198"/>
    </source>
</evidence>
<evidence type="ECO:0000313" key="7">
    <source>
        <dbReference type="EMBL" id="MBD2185585.1"/>
    </source>
</evidence>
<dbReference type="RefSeq" id="WP_190474045.1">
    <property type="nucleotide sequence ID" value="NZ_JACJPW010000130.1"/>
</dbReference>
<evidence type="ECO:0000256" key="2">
    <source>
        <dbReference type="ARBA" id="ARBA00022801"/>
    </source>
</evidence>
<dbReference type="PANTHER" id="PTHR11070:SF2">
    <property type="entry name" value="ATP-DEPENDENT DNA HELICASE SRS2"/>
    <property type="match status" value="1"/>
</dbReference>
<keyword evidence="3 5" id="KW-0347">Helicase</keyword>
<accession>A0A926ZK66</accession>
<dbReference type="Pfam" id="PF00580">
    <property type="entry name" value="UvrD-helicase"/>
    <property type="match status" value="1"/>
</dbReference>
<dbReference type="GO" id="GO:0016787">
    <property type="term" value="F:hydrolase activity"/>
    <property type="evidence" value="ECO:0007669"/>
    <property type="project" value="UniProtKB-UniRule"/>
</dbReference>
<evidence type="ECO:0000256" key="1">
    <source>
        <dbReference type="ARBA" id="ARBA00022741"/>
    </source>
</evidence>
<dbReference type="InterPro" id="IPR027417">
    <property type="entry name" value="P-loop_NTPase"/>
</dbReference>
<dbReference type="EMBL" id="JACJPW010000130">
    <property type="protein sequence ID" value="MBD2185585.1"/>
    <property type="molecule type" value="Genomic_DNA"/>
</dbReference>
<dbReference type="PANTHER" id="PTHR11070">
    <property type="entry name" value="UVRD / RECB / PCRA DNA HELICASE FAMILY MEMBER"/>
    <property type="match status" value="1"/>
</dbReference>
<keyword evidence="2 5" id="KW-0378">Hydrolase</keyword>
<keyword evidence="4 5" id="KW-0067">ATP-binding</keyword>
<proteinExistence type="predicted"/>
<dbReference type="InterPro" id="IPR000212">
    <property type="entry name" value="DNA_helicase_UvrD/REP"/>
</dbReference>
<dbReference type="InterPro" id="IPR014016">
    <property type="entry name" value="UvrD-like_ATP-bd"/>
</dbReference>
<protein>
    <recommendedName>
        <fullName evidence="6">UvrD-like helicase ATP-binding domain-containing protein</fullName>
    </recommendedName>
</protein>
<feature type="domain" description="UvrD-like helicase ATP-binding" evidence="6">
    <location>
        <begin position="287"/>
        <end position="620"/>
    </location>
</feature>
<keyword evidence="1 5" id="KW-0547">Nucleotide-binding</keyword>
<evidence type="ECO:0000256" key="3">
    <source>
        <dbReference type="ARBA" id="ARBA00022806"/>
    </source>
</evidence>
<dbReference type="GO" id="GO:0003677">
    <property type="term" value="F:DNA binding"/>
    <property type="evidence" value="ECO:0007669"/>
    <property type="project" value="InterPro"/>
</dbReference>
<organism evidence="7 8">
    <name type="scientific">Aerosakkonema funiforme FACHB-1375</name>
    <dbReference type="NCBI Taxonomy" id="2949571"/>
    <lineage>
        <taxon>Bacteria</taxon>
        <taxon>Bacillati</taxon>
        <taxon>Cyanobacteriota</taxon>
        <taxon>Cyanophyceae</taxon>
        <taxon>Oscillatoriophycideae</taxon>
        <taxon>Aerosakkonematales</taxon>
        <taxon>Aerosakkonemataceae</taxon>
        <taxon>Aerosakkonema</taxon>
    </lineage>
</organism>
<gene>
    <name evidence="7" type="ORF">H6G03_31725</name>
</gene>
<comment type="caution">
    <text evidence="7">The sequence shown here is derived from an EMBL/GenBank/DDBJ whole genome shotgun (WGS) entry which is preliminary data.</text>
</comment>
<dbReference type="Gene3D" id="3.40.50.300">
    <property type="entry name" value="P-loop containing nucleotide triphosphate hydrolases"/>
    <property type="match status" value="2"/>
</dbReference>
<evidence type="ECO:0000313" key="8">
    <source>
        <dbReference type="Proteomes" id="UP000641646"/>
    </source>
</evidence>